<dbReference type="AlphaFoldDB" id="A0AAE3E4J6"/>
<dbReference type="SMART" id="SM00411">
    <property type="entry name" value="BHL"/>
    <property type="match status" value="1"/>
</dbReference>
<name>A0AAE3E4J6_9FIRM</name>
<evidence type="ECO:0000256" key="4">
    <source>
        <dbReference type="RuleBase" id="RU003939"/>
    </source>
</evidence>
<keyword evidence="6" id="KW-1185">Reference proteome</keyword>
<dbReference type="SUPFAM" id="SSF47729">
    <property type="entry name" value="IHF-like DNA-binding proteins"/>
    <property type="match status" value="1"/>
</dbReference>
<comment type="similarity">
    <text evidence="1 4">Belongs to the bacterial histone-like protein family.</text>
</comment>
<dbReference type="CDD" id="cd13831">
    <property type="entry name" value="HU"/>
    <property type="match status" value="1"/>
</dbReference>
<dbReference type="GO" id="GO:1990103">
    <property type="term" value="C:DnaA-HU complex"/>
    <property type="evidence" value="ECO:0007669"/>
    <property type="project" value="UniProtKB-ARBA"/>
</dbReference>
<dbReference type="Pfam" id="PF00216">
    <property type="entry name" value="Bac_DNA_binding"/>
    <property type="match status" value="1"/>
</dbReference>
<evidence type="ECO:0000256" key="2">
    <source>
        <dbReference type="ARBA" id="ARBA00023067"/>
    </source>
</evidence>
<keyword evidence="3 5" id="KW-0238">DNA-binding</keyword>
<evidence type="ECO:0000313" key="6">
    <source>
        <dbReference type="Proteomes" id="UP001198200"/>
    </source>
</evidence>
<dbReference type="PANTHER" id="PTHR33175:SF3">
    <property type="entry name" value="DNA-BINDING PROTEIN HU-BETA"/>
    <property type="match status" value="1"/>
</dbReference>
<dbReference type="PANTHER" id="PTHR33175">
    <property type="entry name" value="DNA-BINDING PROTEIN HU"/>
    <property type="match status" value="1"/>
</dbReference>
<keyword evidence="2" id="KW-0226">DNA condensation</keyword>
<dbReference type="EMBL" id="JAJEQN010000011">
    <property type="protein sequence ID" value="MCC2221162.1"/>
    <property type="molecule type" value="Genomic_DNA"/>
</dbReference>
<evidence type="ECO:0000256" key="3">
    <source>
        <dbReference type="ARBA" id="ARBA00023125"/>
    </source>
</evidence>
<dbReference type="GO" id="GO:1990178">
    <property type="term" value="C:HU-DNA complex"/>
    <property type="evidence" value="ECO:0007669"/>
    <property type="project" value="UniProtKB-ARBA"/>
</dbReference>
<organism evidence="5 6">
    <name type="scientific">Anthropogastromicrobium aceti</name>
    <dbReference type="NCBI Taxonomy" id="2981768"/>
    <lineage>
        <taxon>Bacteria</taxon>
        <taxon>Bacillati</taxon>
        <taxon>Bacillota</taxon>
        <taxon>Clostridia</taxon>
        <taxon>Lachnospirales</taxon>
        <taxon>Lachnospiraceae</taxon>
        <taxon>Anthropogastromicrobium</taxon>
    </lineage>
</organism>
<comment type="caution">
    <text evidence="5">The sequence shown here is derived from an EMBL/GenBank/DDBJ whole genome shotgun (WGS) entry which is preliminary data.</text>
</comment>
<dbReference type="GO" id="GO:0006270">
    <property type="term" value="P:DNA replication initiation"/>
    <property type="evidence" value="ECO:0007669"/>
    <property type="project" value="UniProtKB-ARBA"/>
</dbReference>
<sequence>MRCKEEFQMNKKELVAAVAEQAGLKKVDAEKAIEAFTAVVEGALKAGDKVQLVGFGTFEVAERPEREGRNPRSGETMTIAASKNPKFKAGKALKDAINA</sequence>
<protein>
    <submittedName>
        <fullName evidence="5">HU family DNA-binding protein</fullName>
    </submittedName>
</protein>
<reference evidence="5 6" key="1">
    <citation type="submission" date="2021-10" db="EMBL/GenBank/DDBJ databases">
        <title>Anaerobic single-cell dispensing facilitates the cultivation of human gut bacteria.</title>
        <authorList>
            <person name="Afrizal A."/>
        </authorList>
    </citation>
    <scope>NUCLEOTIDE SEQUENCE [LARGE SCALE GENOMIC DNA]</scope>
    <source>
        <strain evidence="5 6">CLA-AA-H224</strain>
    </source>
</reference>
<dbReference type="GO" id="GO:0003677">
    <property type="term" value="F:DNA binding"/>
    <property type="evidence" value="ECO:0007669"/>
    <property type="project" value="UniProtKB-KW"/>
</dbReference>
<dbReference type="GO" id="GO:0010467">
    <property type="term" value="P:gene expression"/>
    <property type="evidence" value="ECO:0007669"/>
    <property type="project" value="UniProtKB-ARBA"/>
</dbReference>
<dbReference type="FunFam" id="4.10.520.10:FF:000001">
    <property type="entry name" value="DNA-binding protein HU"/>
    <property type="match status" value="1"/>
</dbReference>
<dbReference type="Proteomes" id="UP001198200">
    <property type="component" value="Unassembled WGS sequence"/>
</dbReference>
<evidence type="ECO:0000313" key="5">
    <source>
        <dbReference type="EMBL" id="MCC2221162.1"/>
    </source>
</evidence>
<accession>A0AAE3E4J6</accession>
<dbReference type="GO" id="GO:0042802">
    <property type="term" value="F:identical protein binding"/>
    <property type="evidence" value="ECO:0007669"/>
    <property type="project" value="UniProtKB-ARBA"/>
</dbReference>
<dbReference type="GO" id="GO:0005829">
    <property type="term" value="C:cytosol"/>
    <property type="evidence" value="ECO:0007669"/>
    <property type="project" value="TreeGrafter"/>
</dbReference>
<dbReference type="InterPro" id="IPR010992">
    <property type="entry name" value="IHF-like_DNA-bd_dom_sf"/>
</dbReference>
<dbReference type="GO" id="GO:0030261">
    <property type="term" value="P:chromosome condensation"/>
    <property type="evidence" value="ECO:0007669"/>
    <property type="project" value="UniProtKB-KW"/>
</dbReference>
<proteinExistence type="inferred from homology"/>
<dbReference type="InterPro" id="IPR000119">
    <property type="entry name" value="Hist_DNA-bd"/>
</dbReference>
<dbReference type="RefSeq" id="WP_227100745.1">
    <property type="nucleotide sequence ID" value="NZ_JAJEQN010000011.1"/>
</dbReference>
<dbReference type="Gene3D" id="4.10.520.10">
    <property type="entry name" value="IHF-like DNA-binding proteins"/>
    <property type="match status" value="1"/>
</dbReference>
<dbReference type="PRINTS" id="PR01727">
    <property type="entry name" value="DNABINDINGHU"/>
</dbReference>
<gene>
    <name evidence="5" type="ORF">LKD48_05800</name>
</gene>
<dbReference type="GO" id="GO:0030527">
    <property type="term" value="F:structural constituent of chromatin"/>
    <property type="evidence" value="ECO:0007669"/>
    <property type="project" value="InterPro"/>
</dbReference>
<evidence type="ECO:0000256" key="1">
    <source>
        <dbReference type="ARBA" id="ARBA00010529"/>
    </source>
</evidence>